<name>A0A166MTJ1_9AGAM</name>
<keyword evidence="3" id="KW-1185">Reference proteome</keyword>
<dbReference type="Gene3D" id="3.30.470.20">
    <property type="entry name" value="ATP-grasp fold, B domain"/>
    <property type="match status" value="1"/>
</dbReference>
<sequence length="132" mass="14276">MKVACALRYQGVDTFAYLEHSHHGEWAFLEIKPCVQVEHGSPSRGLQGAECTPIRGSAARVCSAGFGGGDAAGRASPAGDRRREGGVETNRAVLAGVAAHAHWEERKCDTAWLERELRDVIRIGMELLKPPV</sequence>
<dbReference type="EMBL" id="KV417527">
    <property type="protein sequence ID" value="KZP24300.1"/>
    <property type="molecule type" value="Genomic_DNA"/>
</dbReference>
<dbReference type="Proteomes" id="UP000076532">
    <property type="component" value="Unassembled WGS sequence"/>
</dbReference>
<protein>
    <submittedName>
        <fullName evidence="2">Uncharacterized protein</fullName>
    </submittedName>
</protein>
<gene>
    <name evidence="2" type="ORF">FIBSPDRAFT_951343</name>
</gene>
<feature type="region of interest" description="Disordered" evidence="1">
    <location>
        <begin position="66"/>
        <end position="87"/>
    </location>
</feature>
<dbReference type="AlphaFoldDB" id="A0A166MTJ1"/>
<organism evidence="2 3">
    <name type="scientific">Athelia psychrophila</name>
    <dbReference type="NCBI Taxonomy" id="1759441"/>
    <lineage>
        <taxon>Eukaryota</taxon>
        <taxon>Fungi</taxon>
        <taxon>Dikarya</taxon>
        <taxon>Basidiomycota</taxon>
        <taxon>Agaricomycotina</taxon>
        <taxon>Agaricomycetes</taxon>
        <taxon>Agaricomycetidae</taxon>
        <taxon>Atheliales</taxon>
        <taxon>Atheliaceae</taxon>
        <taxon>Athelia</taxon>
    </lineage>
</organism>
<accession>A0A166MTJ1</accession>
<evidence type="ECO:0000313" key="3">
    <source>
        <dbReference type="Proteomes" id="UP000076532"/>
    </source>
</evidence>
<evidence type="ECO:0000256" key="1">
    <source>
        <dbReference type="SAM" id="MobiDB-lite"/>
    </source>
</evidence>
<evidence type="ECO:0000313" key="2">
    <source>
        <dbReference type="EMBL" id="KZP24300.1"/>
    </source>
</evidence>
<proteinExistence type="predicted"/>
<reference evidence="2 3" key="1">
    <citation type="journal article" date="2016" name="Mol. Biol. Evol.">
        <title>Comparative Genomics of Early-Diverging Mushroom-Forming Fungi Provides Insights into the Origins of Lignocellulose Decay Capabilities.</title>
        <authorList>
            <person name="Nagy L.G."/>
            <person name="Riley R."/>
            <person name="Tritt A."/>
            <person name="Adam C."/>
            <person name="Daum C."/>
            <person name="Floudas D."/>
            <person name="Sun H."/>
            <person name="Yadav J.S."/>
            <person name="Pangilinan J."/>
            <person name="Larsson K.H."/>
            <person name="Matsuura K."/>
            <person name="Barry K."/>
            <person name="Labutti K."/>
            <person name="Kuo R."/>
            <person name="Ohm R.A."/>
            <person name="Bhattacharya S.S."/>
            <person name="Shirouzu T."/>
            <person name="Yoshinaga Y."/>
            <person name="Martin F.M."/>
            <person name="Grigoriev I.V."/>
            <person name="Hibbett D.S."/>
        </authorList>
    </citation>
    <scope>NUCLEOTIDE SEQUENCE [LARGE SCALE GENOMIC DNA]</scope>
    <source>
        <strain evidence="2 3">CBS 109695</strain>
    </source>
</reference>